<accession>A0A387G9I3</accession>
<evidence type="ECO:0000256" key="1">
    <source>
        <dbReference type="SAM" id="MobiDB-lite"/>
    </source>
</evidence>
<sequence>MKSIVHLKSSCVSPLDDESDPRRGHLEGDDPNCQILQRQPAALEAWIERDAPGDGRFVLLGDFNRSLWYEGQASQTVRTDGSDPTTPLPSGVKVTNLFKEVFDGNLANTSLMLLHETCPVNAASKAICDDLTIFTDSAKRKDAKKALSFKENLGCRNPIELDHILVGMGLAQNPAEKVALGNRGRTLPASEGHPDPLLAISDHCHLMTVVGL</sequence>
<proteinExistence type="predicted"/>
<geneLocation type="plasmid" evidence="3">
    <name>prccge525a</name>
</geneLocation>
<dbReference type="OrthoDB" id="7857816at2"/>
<dbReference type="AlphaFoldDB" id="A0A387G9I3"/>
<reference evidence="2 3" key="1">
    <citation type="submission" date="2018-10" db="EMBL/GenBank/DDBJ databases">
        <title>Rhizobium etli, R. leguminosarum and a new Rhizobium genospecies from Phaseolus dumosus.</title>
        <authorList>
            <person name="Ramirez-Puebla S.T."/>
            <person name="Rogel-Hernandez M.A."/>
            <person name="Guerrero G."/>
            <person name="Ormeno-Orrillo E."/>
            <person name="Martinez-Romero J.C."/>
            <person name="Negrete-Yankelevich S."/>
            <person name="Martinez-Romero E."/>
        </authorList>
    </citation>
    <scope>NUCLEOTIDE SEQUENCE [LARGE SCALE GENOMIC DNA]</scope>
    <source>
        <strain evidence="2 3">CCGE525</strain>
        <plasmid evidence="3">prccge525a</plasmid>
    </source>
</reference>
<dbReference type="EMBL" id="CP032697">
    <property type="protein sequence ID" value="AYG64471.1"/>
    <property type="molecule type" value="Genomic_DNA"/>
</dbReference>
<keyword evidence="3" id="KW-1185">Reference proteome</keyword>
<evidence type="ECO:0000313" key="3">
    <source>
        <dbReference type="Proteomes" id="UP000282195"/>
    </source>
</evidence>
<organism evidence="2 3">
    <name type="scientific">Rhizobium jaguaris</name>
    <dbReference type="NCBI Taxonomy" id="1312183"/>
    <lineage>
        <taxon>Bacteria</taxon>
        <taxon>Pseudomonadati</taxon>
        <taxon>Pseudomonadota</taxon>
        <taxon>Alphaproteobacteria</taxon>
        <taxon>Hyphomicrobiales</taxon>
        <taxon>Rhizobiaceae</taxon>
        <taxon>Rhizobium/Agrobacterium group</taxon>
        <taxon>Rhizobium</taxon>
    </lineage>
</organism>
<dbReference type="RefSeq" id="WP_120709361.1">
    <property type="nucleotide sequence ID" value="NZ_CP032697.1"/>
</dbReference>
<dbReference type="KEGG" id="rjg:CCGE525_37750"/>
<dbReference type="Gene3D" id="3.60.10.10">
    <property type="entry name" value="Endonuclease/exonuclease/phosphatase"/>
    <property type="match status" value="1"/>
</dbReference>
<gene>
    <name evidence="2" type="ORF">CCGE525_37750</name>
</gene>
<feature type="region of interest" description="Disordered" evidence="1">
    <location>
        <begin position="1"/>
        <end position="32"/>
    </location>
</feature>
<name>A0A387G9I3_9HYPH</name>
<dbReference type="InterPro" id="IPR036691">
    <property type="entry name" value="Endo/exonu/phosph_ase_sf"/>
</dbReference>
<protein>
    <recommendedName>
        <fullName evidence="4">Endonuclease/exonuclease/phosphatase family protein</fullName>
    </recommendedName>
</protein>
<keyword evidence="2" id="KW-0614">Plasmid</keyword>
<evidence type="ECO:0008006" key="4">
    <source>
        <dbReference type="Google" id="ProtNLM"/>
    </source>
</evidence>
<dbReference type="SUPFAM" id="SSF56219">
    <property type="entry name" value="DNase I-like"/>
    <property type="match status" value="1"/>
</dbReference>
<dbReference type="Proteomes" id="UP000282195">
    <property type="component" value="Plasmid pRCCGE525a"/>
</dbReference>
<evidence type="ECO:0000313" key="2">
    <source>
        <dbReference type="EMBL" id="AYG64471.1"/>
    </source>
</evidence>